<comment type="caution">
    <text evidence="2">The sequence shown here is derived from an EMBL/GenBank/DDBJ whole genome shotgun (WGS) entry which is preliminary data.</text>
</comment>
<feature type="compositionally biased region" description="Low complexity" evidence="1">
    <location>
        <begin position="30"/>
        <end position="47"/>
    </location>
</feature>
<gene>
    <name evidence="2" type="ORF">Cyrtocomes_01045</name>
</gene>
<accession>A0ABU5L9Y4</accession>
<proteinExistence type="predicted"/>
<feature type="region of interest" description="Disordered" evidence="1">
    <location>
        <begin position="1"/>
        <end position="69"/>
    </location>
</feature>
<keyword evidence="3" id="KW-1185">Reference proteome</keyword>
<name>A0ABU5L9Y4_9RICK</name>
<evidence type="ECO:0000256" key="1">
    <source>
        <dbReference type="SAM" id="MobiDB-lite"/>
    </source>
</evidence>
<dbReference type="Proteomes" id="UP001293791">
    <property type="component" value="Unassembled WGS sequence"/>
</dbReference>
<protein>
    <submittedName>
        <fullName evidence="2">Uncharacterized protein</fullName>
    </submittedName>
</protein>
<sequence length="69" mass="7389">MPKDDGYNVEGQGDGRKEESSADSSKATVDDAASSGSSNQNQSVQQPDSDEVDPKIDRTISRENVDTNK</sequence>
<organism evidence="2 3">
    <name type="scientific">Candidatus Cyrtobacter comes</name>
    <dbReference type="NCBI Taxonomy" id="675776"/>
    <lineage>
        <taxon>Bacteria</taxon>
        <taxon>Pseudomonadati</taxon>
        <taxon>Pseudomonadota</taxon>
        <taxon>Alphaproteobacteria</taxon>
        <taxon>Rickettsiales</taxon>
        <taxon>Candidatus Midichloriaceae</taxon>
        <taxon>Candidatus Cyrtobacter</taxon>
    </lineage>
</organism>
<evidence type="ECO:0000313" key="3">
    <source>
        <dbReference type="Proteomes" id="UP001293791"/>
    </source>
</evidence>
<reference evidence="2 3" key="1">
    <citation type="submission" date="2023-02" db="EMBL/GenBank/DDBJ databases">
        <title>Host association and intracellularity evolved multiple times independently in the Rickettsiales.</title>
        <authorList>
            <person name="Castelli M."/>
            <person name="Nardi T."/>
            <person name="Gammuto L."/>
            <person name="Bellinzona G."/>
            <person name="Sabaneyeva E."/>
            <person name="Potekhin A."/>
            <person name="Serra V."/>
            <person name="Petroni G."/>
            <person name="Sassera D."/>
        </authorList>
    </citation>
    <scope>NUCLEOTIDE SEQUENCE [LARGE SCALE GENOMIC DNA]</scope>
    <source>
        <strain evidence="2 3">BOD18</strain>
    </source>
</reference>
<feature type="compositionally biased region" description="Basic and acidic residues" evidence="1">
    <location>
        <begin position="52"/>
        <end position="69"/>
    </location>
</feature>
<evidence type="ECO:0000313" key="2">
    <source>
        <dbReference type="EMBL" id="MDZ5762654.1"/>
    </source>
</evidence>
<dbReference type="EMBL" id="JARGYT010000081">
    <property type="protein sequence ID" value="MDZ5762654.1"/>
    <property type="molecule type" value="Genomic_DNA"/>
</dbReference>